<dbReference type="GO" id="GO:0047465">
    <property type="term" value="F:N-acylglucosamine-6-phosphate 2-epimerase activity"/>
    <property type="evidence" value="ECO:0007669"/>
    <property type="project" value="InterPro"/>
</dbReference>
<evidence type="ECO:0000313" key="1">
    <source>
        <dbReference type="EMBL" id="KXA92089.1"/>
    </source>
</evidence>
<gene>
    <name evidence="1" type="ORF">AKJ64_04060</name>
</gene>
<protein>
    <recommendedName>
        <fullName evidence="3">DUS-like FMN-binding domain-containing protein</fullName>
    </recommendedName>
</protein>
<evidence type="ECO:0008006" key="3">
    <source>
        <dbReference type="Google" id="ProtNLM"/>
    </source>
</evidence>
<dbReference type="InterPro" id="IPR013785">
    <property type="entry name" value="Aldolase_TIM"/>
</dbReference>
<organism evidence="1 2">
    <name type="scientific">candidate division MSBL1 archaeon SCGC-AAA259E17</name>
    <dbReference type="NCBI Taxonomy" id="1698263"/>
    <lineage>
        <taxon>Archaea</taxon>
        <taxon>Methanobacteriati</taxon>
        <taxon>Methanobacteriota</taxon>
        <taxon>candidate division MSBL1</taxon>
    </lineage>
</organism>
<name>A0A133UD34_9EURY</name>
<accession>A0A133UD34</accession>
<dbReference type="GO" id="GO:0006051">
    <property type="term" value="P:N-acetylmannosamine metabolic process"/>
    <property type="evidence" value="ECO:0007669"/>
    <property type="project" value="InterPro"/>
</dbReference>
<dbReference type="EMBL" id="LHXN01000080">
    <property type="protein sequence ID" value="KXA92089.1"/>
    <property type="molecule type" value="Genomic_DNA"/>
</dbReference>
<reference evidence="1 2" key="1">
    <citation type="journal article" date="2016" name="Sci. Rep.">
        <title>Metabolic traits of an uncultured archaeal lineage -MSBL1- from brine pools of the Red Sea.</title>
        <authorList>
            <person name="Mwirichia R."/>
            <person name="Alam I."/>
            <person name="Rashid M."/>
            <person name="Vinu M."/>
            <person name="Ba-Alawi W."/>
            <person name="Anthony Kamau A."/>
            <person name="Kamanda Ngugi D."/>
            <person name="Goker M."/>
            <person name="Klenk H.P."/>
            <person name="Bajic V."/>
            <person name="Stingl U."/>
        </authorList>
    </citation>
    <scope>NUCLEOTIDE SEQUENCE [LARGE SCALE GENOMIC DNA]</scope>
    <source>
        <strain evidence="1">SCGC-AAA259E17</strain>
    </source>
</reference>
<dbReference type="AlphaFoldDB" id="A0A133UD34"/>
<evidence type="ECO:0000313" key="2">
    <source>
        <dbReference type="Proteomes" id="UP000070373"/>
    </source>
</evidence>
<dbReference type="Proteomes" id="UP000070373">
    <property type="component" value="Unassembled WGS sequence"/>
</dbReference>
<keyword evidence="2" id="KW-1185">Reference proteome</keyword>
<dbReference type="SUPFAM" id="SSF51395">
    <property type="entry name" value="FMN-linked oxidoreductases"/>
    <property type="match status" value="1"/>
</dbReference>
<proteinExistence type="predicted"/>
<comment type="caution">
    <text evidence="1">The sequence shown here is derived from an EMBL/GenBank/DDBJ whole genome shotgun (WGS) entry which is preliminary data.</text>
</comment>
<dbReference type="InterPro" id="IPR007260">
    <property type="entry name" value="NanE"/>
</dbReference>
<sequence>MMTITDGEFCAERVEGCSMVQIGAYMYDPPRFGEDPYFLPPDREKCIDFLEKEIEVIKRRDKNVFTCLNVAVPKLKWGVKEAKCFHKAGGDFVELNVHGEYEPYCKKGKLKRMVLPENREDLYEWVSKFSGLEVPTIIKFRKGTVEDYGEILEKLNEIDPFGVHFNVREEEKSKPDFQFVKNIEDACPFLMVSGYIRTAEDAQKLFKIGADMVGVAAPSRDDPDFLNKIANEYRKIRK</sequence>
<dbReference type="Gene3D" id="3.20.20.70">
    <property type="entry name" value="Aldolase class I"/>
    <property type="match status" value="1"/>
</dbReference>
<dbReference type="Pfam" id="PF04131">
    <property type="entry name" value="NanE"/>
    <property type="match status" value="1"/>
</dbReference>